<name>A0A976N1H0_9VIRU</name>
<sequence length="76" mass="8992">MTTVENIRELLDRPPMYRCQKYFDKLSVELALELGCSPSKVRHQIANDYGFVNYFDFCSWLDNILKKTFNSTFVCK</sequence>
<accession>A0A976N1H0</accession>
<evidence type="ECO:0000313" key="1">
    <source>
        <dbReference type="EMBL" id="UPW40940.1"/>
    </source>
</evidence>
<organism evidence="1">
    <name type="scientific">Sigmofec virus UA08Rod_6051</name>
    <dbReference type="NCBI Taxonomy" id="2929449"/>
    <lineage>
        <taxon>Viruses</taxon>
        <taxon>Monodnaviria</taxon>
        <taxon>Sangervirae</taxon>
        <taxon>Phixviricota</taxon>
        <taxon>Malgrandaviricetes</taxon>
        <taxon>Petitvirales</taxon>
        <taxon>Microviridae</taxon>
    </lineage>
</organism>
<reference evidence="1" key="1">
    <citation type="submission" date="2022-02" db="EMBL/GenBank/DDBJ databases">
        <title>Towards deciphering the DNA virus diversity associated with rodent species in the families Cricetidae and Heteromyidae.</title>
        <authorList>
            <person name="Lund M."/>
            <person name="Larsen B.B."/>
            <person name="Gryseels S."/>
            <person name="Kraberger S."/>
            <person name="Rowsey D.M."/>
            <person name="Steger L."/>
            <person name="Yule K.M."/>
            <person name="Upham N.S."/>
            <person name="Worobey M."/>
            <person name="Van Doorslaer K."/>
            <person name="Varsani A."/>
        </authorList>
    </citation>
    <scope>NUCLEOTIDE SEQUENCE</scope>
    <source>
        <strain evidence="1">UA08Rod_6051</strain>
    </source>
</reference>
<protein>
    <submittedName>
        <fullName evidence="1">Uncharacterized protein</fullName>
    </submittedName>
</protein>
<proteinExistence type="predicted"/>
<dbReference type="EMBL" id="OM869522">
    <property type="protein sequence ID" value="UPW40940.1"/>
    <property type="molecule type" value="Genomic_DNA"/>
</dbReference>